<dbReference type="PANTHER" id="PTHR33642">
    <property type="entry name" value="COX1/OXI3 INTRON 1 PROTEIN-RELATED"/>
    <property type="match status" value="1"/>
</dbReference>
<evidence type="ECO:0000259" key="1">
    <source>
        <dbReference type="Pfam" id="PF01348"/>
    </source>
</evidence>
<dbReference type="Pfam" id="PF01348">
    <property type="entry name" value="Intron_maturas2"/>
    <property type="match status" value="1"/>
</dbReference>
<dbReference type="OrthoDB" id="3594036at2759"/>
<evidence type="ECO:0000313" key="2">
    <source>
        <dbReference type="EMBL" id="RPB17889.1"/>
    </source>
</evidence>
<protein>
    <recommendedName>
        <fullName evidence="1">Domain X domain-containing protein</fullName>
    </recommendedName>
</protein>
<dbReference type="InParanoid" id="A0A3N4L8V2"/>
<dbReference type="Proteomes" id="UP000267821">
    <property type="component" value="Unassembled WGS sequence"/>
</dbReference>
<dbReference type="GO" id="GO:0003964">
    <property type="term" value="F:RNA-directed DNA polymerase activity"/>
    <property type="evidence" value="ECO:0007669"/>
    <property type="project" value="TreeGrafter"/>
</dbReference>
<dbReference type="STRING" id="1051890.A0A3N4L8V2"/>
<dbReference type="GO" id="GO:0006315">
    <property type="term" value="P:homing of group II introns"/>
    <property type="evidence" value="ECO:0007669"/>
    <property type="project" value="TreeGrafter"/>
</dbReference>
<keyword evidence="3" id="KW-1185">Reference proteome</keyword>
<reference evidence="2 3" key="1">
    <citation type="journal article" date="2018" name="Nat. Ecol. Evol.">
        <title>Pezizomycetes genomes reveal the molecular basis of ectomycorrhizal truffle lifestyle.</title>
        <authorList>
            <person name="Murat C."/>
            <person name="Payen T."/>
            <person name="Noel B."/>
            <person name="Kuo A."/>
            <person name="Morin E."/>
            <person name="Chen J."/>
            <person name="Kohler A."/>
            <person name="Krizsan K."/>
            <person name="Balestrini R."/>
            <person name="Da Silva C."/>
            <person name="Montanini B."/>
            <person name="Hainaut M."/>
            <person name="Levati E."/>
            <person name="Barry K.W."/>
            <person name="Belfiori B."/>
            <person name="Cichocki N."/>
            <person name="Clum A."/>
            <person name="Dockter R.B."/>
            <person name="Fauchery L."/>
            <person name="Guy J."/>
            <person name="Iotti M."/>
            <person name="Le Tacon F."/>
            <person name="Lindquist E.A."/>
            <person name="Lipzen A."/>
            <person name="Malagnac F."/>
            <person name="Mello A."/>
            <person name="Molinier V."/>
            <person name="Miyauchi S."/>
            <person name="Poulain J."/>
            <person name="Riccioni C."/>
            <person name="Rubini A."/>
            <person name="Sitrit Y."/>
            <person name="Splivallo R."/>
            <person name="Traeger S."/>
            <person name="Wang M."/>
            <person name="Zifcakova L."/>
            <person name="Wipf D."/>
            <person name="Zambonelli A."/>
            <person name="Paolocci F."/>
            <person name="Nowrousian M."/>
            <person name="Ottonello S."/>
            <person name="Baldrian P."/>
            <person name="Spatafora J.W."/>
            <person name="Henrissat B."/>
            <person name="Nagy L.G."/>
            <person name="Aury J.M."/>
            <person name="Wincker P."/>
            <person name="Grigoriev I.V."/>
            <person name="Bonfante P."/>
            <person name="Martin F.M."/>
        </authorList>
    </citation>
    <scope>NUCLEOTIDE SEQUENCE [LARGE SCALE GENOMIC DNA]</scope>
    <source>
        <strain evidence="2 3">ATCC MYA-4762</strain>
    </source>
</reference>
<evidence type="ECO:0000313" key="3">
    <source>
        <dbReference type="Proteomes" id="UP000267821"/>
    </source>
</evidence>
<feature type="domain" description="Domain X" evidence="1">
    <location>
        <begin position="168"/>
        <end position="276"/>
    </location>
</feature>
<name>A0A3N4L8V2_9PEZI</name>
<proteinExistence type="predicted"/>
<gene>
    <name evidence="2" type="ORF">L211DRAFT_854684</name>
</gene>
<dbReference type="PANTHER" id="PTHR33642:SF4">
    <property type="entry name" value="COX1_OXI3 INTRON 1 PROTEIN-RELATED"/>
    <property type="match status" value="1"/>
</dbReference>
<dbReference type="InterPro" id="IPR024937">
    <property type="entry name" value="Domain_X"/>
</dbReference>
<sequence>MKRGKEGKGEEINTEYALDKVWGCTAASPLNYSGKAKTKTILRAKARQVYDKRKLESRLNYRVPIDTGGVVKHYYVRYFDEWLIGVSGLQPQAVVQIKSKIKEFLKNELLLELPTGGQDNILITKAEASKVKFLETELSSVSSVRGDIKHYRNIRGAQASTLGLPTVMRMDAPYQRLINKLIDKGIAKIGKVGAGKTGIVAQPILKFSNLPINEIILKYRIHLNEVLNYYSFVDNRPTLIVVYFILRKSLAKTIATKLRLESTRQVYLKFGTNIKYTIPNTGVEIDFAPPSLAVSPNNFRGTTVFKDPLES</sequence>
<accession>A0A3N4L8V2</accession>
<dbReference type="EMBL" id="ML121921">
    <property type="protein sequence ID" value="RPB17889.1"/>
    <property type="molecule type" value="Genomic_DNA"/>
</dbReference>
<dbReference type="AlphaFoldDB" id="A0A3N4L8V2"/>
<dbReference type="GO" id="GO:0090615">
    <property type="term" value="P:mitochondrial mRNA processing"/>
    <property type="evidence" value="ECO:0007669"/>
    <property type="project" value="TreeGrafter"/>
</dbReference>
<dbReference type="GO" id="GO:0005739">
    <property type="term" value="C:mitochondrion"/>
    <property type="evidence" value="ECO:0007669"/>
    <property type="project" value="TreeGrafter"/>
</dbReference>
<organism evidence="2 3">
    <name type="scientific">Terfezia boudieri ATCC MYA-4762</name>
    <dbReference type="NCBI Taxonomy" id="1051890"/>
    <lineage>
        <taxon>Eukaryota</taxon>
        <taxon>Fungi</taxon>
        <taxon>Dikarya</taxon>
        <taxon>Ascomycota</taxon>
        <taxon>Pezizomycotina</taxon>
        <taxon>Pezizomycetes</taxon>
        <taxon>Pezizales</taxon>
        <taxon>Pezizaceae</taxon>
        <taxon>Terfezia</taxon>
    </lineage>
</organism>